<dbReference type="InterPro" id="IPR035986">
    <property type="entry name" value="PKD_dom_sf"/>
</dbReference>
<feature type="chain" id="PRO_5009185108" description="PKD domain-containing protein" evidence="1">
    <location>
        <begin position="24"/>
        <end position="801"/>
    </location>
</feature>
<accession>A0A1E5SKT3</accession>
<dbReference type="Gene3D" id="2.60.40.10">
    <property type="entry name" value="Immunoglobulins"/>
    <property type="match status" value="1"/>
</dbReference>
<dbReference type="Proteomes" id="UP000095552">
    <property type="component" value="Unassembled WGS sequence"/>
</dbReference>
<dbReference type="STRING" id="1563681.BFP71_09190"/>
<keyword evidence="4" id="KW-1185">Reference proteome</keyword>
<dbReference type="PROSITE" id="PS50093">
    <property type="entry name" value="PKD"/>
    <property type="match status" value="1"/>
</dbReference>
<feature type="domain" description="PKD" evidence="2">
    <location>
        <begin position="652"/>
        <end position="701"/>
    </location>
</feature>
<comment type="caution">
    <text evidence="3">The sequence shown here is derived from an EMBL/GenBank/DDBJ whole genome shotgun (WGS) entry which is preliminary data.</text>
</comment>
<dbReference type="SUPFAM" id="SSF49299">
    <property type="entry name" value="PKD domain"/>
    <property type="match status" value="1"/>
</dbReference>
<organism evidence="3 4">
    <name type="scientific">Roseivirga misakiensis</name>
    <dbReference type="NCBI Taxonomy" id="1563681"/>
    <lineage>
        <taxon>Bacteria</taxon>
        <taxon>Pseudomonadati</taxon>
        <taxon>Bacteroidota</taxon>
        <taxon>Cytophagia</taxon>
        <taxon>Cytophagales</taxon>
        <taxon>Roseivirgaceae</taxon>
        <taxon>Roseivirga</taxon>
    </lineage>
</organism>
<feature type="signal peptide" evidence="1">
    <location>
        <begin position="1"/>
        <end position="23"/>
    </location>
</feature>
<evidence type="ECO:0000313" key="4">
    <source>
        <dbReference type="Proteomes" id="UP000095552"/>
    </source>
</evidence>
<dbReference type="InterPro" id="IPR011047">
    <property type="entry name" value="Quinoprotein_ADH-like_sf"/>
</dbReference>
<proteinExistence type="predicted"/>
<dbReference type="CDD" id="cd00146">
    <property type="entry name" value="PKD"/>
    <property type="match status" value="1"/>
</dbReference>
<protein>
    <recommendedName>
        <fullName evidence="2">PKD domain-containing protein</fullName>
    </recommendedName>
</protein>
<sequence length="801" mass="86888">MNKLAQKAISASFVLFFSLFSVAQTQKPIKIWDNRYGGSLRDTDINSIRTADNGFLITSSSLSGISGTKTSPNVGNDDWWVVKTDAQGNFQWDFSFGGTNEEGLHAGAVQTADGNYVLAGRTRSGISGDITSSGRGKDDILVVKISAADRSILWQVRLGGNGADWAYDMVETNDGQIVIGGYTQSTNLSGIEPKGSLDLYLAKLNASSGDVIWERTYGGSGFESVDKLLPNEVGGVVVGAYSASTDLAITNNGSFDFWAFSTNAAGEVQWENLYGGSGLDAIRSMAKTDDGGYIFSGQSNSNASGDKTENSNGLDDVWIVKTDNLGNLIWEKTIGGAGYDWGQATYALSDGSFIVGGFSNSNISGDKLSSNLNESLDIWFFGLTADGVLTWQADFAGNGSEGELNIPYVDELNGDIYLSGGTQSGLGSYLSTPNFGGSKTDLWFAKYRLHELEKTTVSACPGQSAVIIVDGGSDLLEYQLQNADGSYQSDVMQAESGLLELATFPIVSDTTLFIYALSDIGDGNDLRQLVGEVSVVAGDELLSAAVNNEIVYADQVCYNRKSKIEIPNSTLGVTYRLLNDNNEVLKSKEGNGEDLVFRTPKLISDSVFRIEILNTASGCTVIHPNEILVSVSDKIKTKISFDRQSLNIGSPVTFQTINDEGIVSWDWTFNKKEKISGPTVDFTFKRTGIHWITLKVENASGCTKEIRKKILVKRKIFFGVPGVFWPCSSQGVFKAKLKHVKKVKLVIVDRYGKVVHAGKNEWHGFNKRKRLVPAGRYFYQVMATTVDGKPFQKRGSFLVSY</sequence>
<dbReference type="SUPFAM" id="SSF50998">
    <property type="entry name" value="Quinoprotein alcohol dehydrogenase-like"/>
    <property type="match status" value="1"/>
</dbReference>
<dbReference type="PANTHER" id="PTHR42754:SF1">
    <property type="entry name" value="LIPOPROTEIN"/>
    <property type="match status" value="1"/>
</dbReference>
<dbReference type="AlphaFoldDB" id="A0A1E5SKT3"/>
<dbReference type="PANTHER" id="PTHR42754">
    <property type="entry name" value="ENDOGLUCANASE"/>
    <property type="match status" value="1"/>
</dbReference>
<dbReference type="RefSeq" id="WP_069835194.1">
    <property type="nucleotide sequence ID" value="NZ_MDGQ01000005.1"/>
</dbReference>
<dbReference type="Pfam" id="PF00801">
    <property type="entry name" value="PKD"/>
    <property type="match status" value="1"/>
</dbReference>
<name>A0A1E5SKT3_9BACT</name>
<dbReference type="OrthoDB" id="1523346at2"/>
<evidence type="ECO:0000313" key="3">
    <source>
        <dbReference type="EMBL" id="OEJ99732.1"/>
    </source>
</evidence>
<dbReference type="EMBL" id="MDGQ01000005">
    <property type="protein sequence ID" value="OEJ99732.1"/>
    <property type="molecule type" value="Genomic_DNA"/>
</dbReference>
<evidence type="ECO:0000256" key="1">
    <source>
        <dbReference type="SAM" id="SignalP"/>
    </source>
</evidence>
<dbReference type="InterPro" id="IPR013783">
    <property type="entry name" value="Ig-like_fold"/>
</dbReference>
<dbReference type="InterPro" id="IPR000601">
    <property type="entry name" value="PKD_dom"/>
</dbReference>
<gene>
    <name evidence="3" type="ORF">BFP71_09190</name>
</gene>
<reference evidence="3 4" key="1">
    <citation type="submission" date="2016-08" db="EMBL/GenBank/DDBJ databases">
        <title>Draft genome of Fabibacter sp. strain SK-8.</title>
        <authorList>
            <person name="Wong S.-K."/>
            <person name="Hamasaki K."/>
            <person name="Yoshizawa S."/>
        </authorList>
    </citation>
    <scope>NUCLEOTIDE SEQUENCE [LARGE SCALE GENOMIC DNA]</scope>
    <source>
        <strain evidence="3 4">SK-8</strain>
    </source>
</reference>
<keyword evidence="1" id="KW-0732">Signal</keyword>
<evidence type="ECO:0000259" key="2">
    <source>
        <dbReference type="PROSITE" id="PS50093"/>
    </source>
</evidence>